<evidence type="ECO:0000259" key="1">
    <source>
        <dbReference type="Pfam" id="PF01965"/>
    </source>
</evidence>
<dbReference type="InterPro" id="IPR029062">
    <property type="entry name" value="Class_I_gatase-like"/>
</dbReference>
<dbReference type="PANTHER" id="PTHR43130:SF3">
    <property type="entry name" value="HTH-TYPE TRANSCRIPTIONAL REGULATOR RV1931C"/>
    <property type="match status" value="1"/>
</dbReference>
<dbReference type="STRING" id="570521.SAMN04488508_102272"/>
<dbReference type="InterPro" id="IPR002818">
    <property type="entry name" value="DJ-1/PfpI"/>
</dbReference>
<dbReference type="SUPFAM" id="SSF52317">
    <property type="entry name" value="Class I glutamine amidotransferase-like"/>
    <property type="match status" value="1"/>
</dbReference>
<dbReference type="PANTHER" id="PTHR43130">
    <property type="entry name" value="ARAC-FAMILY TRANSCRIPTIONAL REGULATOR"/>
    <property type="match status" value="1"/>
</dbReference>
<dbReference type="OrthoDB" id="9803764at2"/>
<dbReference type="InterPro" id="IPR052158">
    <property type="entry name" value="INH-QAR"/>
</dbReference>
<dbReference type="Pfam" id="PF01965">
    <property type="entry name" value="DJ-1_PfpI"/>
    <property type="match status" value="1"/>
</dbReference>
<protein>
    <submittedName>
        <fullName evidence="2">DJ-1/PfpI family protein</fullName>
    </submittedName>
</protein>
<keyword evidence="3" id="KW-1185">Reference proteome</keyword>
<dbReference type="Proteomes" id="UP000184432">
    <property type="component" value="Unassembled WGS sequence"/>
</dbReference>
<dbReference type="RefSeq" id="WP_084549423.1">
    <property type="nucleotide sequence ID" value="NZ_FQYP01000002.1"/>
</dbReference>
<feature type="domain" description="DJ-1/PfpI" evidence="1">
    <location>
        <begin position="83"/>
        <end position="245"/>
    </location>
</feature>
<dbReference type="EMBL" id="FQYP01000002">
    <property type="protein sequence ID" value="SHI64326.1"/>
    <property type="molecule type" value="Genomic_DNA"/>
</dbReference>
<reference evidence="3" key="1">
    <citation type="submission" date="2016-11" db="EMBL/GenBank/DDBJ databases">
        <authorList>
            <person name="Varghese N."/>
            <person name="Submissions S."/>
        </authorList>
    </citation>
    <scope>NUCLEOTIDE SEQUENCE [LARGE SCALE GENOMIC DNA]</scope>
    <source>
        <strain evidence="3">DSM 22623</strain>
    </source>
</reference>
<evidence type="ECO:0000313" key="3">
    <source>
        <dbReference type="Proteomes" id="UP000184432"/>
    </source>
</evidence>
<sequence length="300" mass="33729">MKNFLILLLSLVLFAQCKKQEPISITTEQNNIIQQKEEKNVGLSKDRIVKQDGSSYTLEELNALSHTELMQAVYEPPRDTIKTIGILLYEGYFMLDAMGPLSVLNHIHPAQKLLIGREKGLVTSSDNVKIQVDHSINDIEQLDILIVPGGVVETYKATQDQELLSWIRKIDQKSKYTASVCTGAWILGAAGVLEGKQATTNWYKAEENLEKYGAQFVQKRYTHDGKYWTSAGVSAGIDMSLALVDHIMGRNYAQFTALNLEYDPDPPFEGGHPDKTDQVVTFMTEKMYDQLLHTVSTEKN</sequence>
<proteinExistence type="predicted"/>
<gene>
    <name evidence="2" type="ORF">SAMN04488508_102272</name>
</gene>
<organism evidence="2 3">
    <name type="scientific">Aquimarina spongiae</name>
    <dbReference type="NCBI Taxonomy" id="570521"/>
    <lineage>
        <taxon>Bacteria</taxon>
        <taxon>Pseudomonadati</taxon>
        <taxon>Bacteroidota</taxon>
        <taxon>Flavobacteriia</taxon>
        <taxon>Flavobacteriales</taxon>
        <taxon>Flavobacteriaceae</taxon>
        <taxon>Aquimarina</taxon>
    </lineage>
</organism>
<dbReference type="CDD" id="cd03139">
    <property type="entry name" value="GATase1_PfpI_2"/>
    <property type="match status" value="1"/>
</dbReference>
<name>A0A1M6CTM3_9FLAO</name>
<evidence type="ECO:0000313" key="2">
    <source>
        <dbReference type="EMBL" id="SHI64326.1"/>
    </source>
</evidence>
<accession>A0A1M6CTM3</accession>
<dbReference type="AlphaFoldDB" id="A0A1M6CTM3"/>
<dbReference type="Gene3D" id="3.40.50.880">
    <property type="match status" value="1"/>
</dbReference>